<organism evidence="2 3">
    <name type="scientific">Phascolarctos cinereus</name>
    <name type="common">Koala</name>
    <dbReference type="NCBI Taxonomy" id="38626"/>
    <lineage>
        <taxon>Eukaryota</taxon>
        <taxon>Metazoa</taxon>
        <taxon>Chordata</taxon>
        <taxon>Craniata</taxon>
        <taxon>Vertebrata</taxon>
        <taxon>Euteleostomi</taxon>
        <taxon>Mammalia</taxon>
        <taxon>Metatheria</taxon>
        <taxon>Diprotodontia</taxon>
        <taxon>Phascolarctidae</taxon>
        <taxon>Phascolarctos</taxon>
    </lineage>
</organism>
<feature type="region of interest" description="Disordered" evidence="1">
    <location>
        <begin position="36"/>
        <end position="169"/>
    </location>
</feature>
<feature type="compositionally biased region" description="Basic and acidic residues" evidence="1">
    <location>
        <begin position="305"/>
        <end position="315"/>
    </location>
</feature>
<dbReference type="InParanoid" id="A0A6P5LRY4"/>
<dbReference type="GeneID" id="110221190"/>
<feature type="compositionally biased region" description="Polar residues" evidence="1">
    <location>
        <begin position="243"/>
        <end position="255"/>
    </location>
</feature>
<evidence type="ECO:0000256" key="1">
    <source>
        <dbReference type="SAM" id="MobiDB-lite"/>
    </source>
</evidence>
<evidence type="ECO:0000313" key="3">
    <source>
        <dbReference type="RefSeq" id="XP_020861242.1"/>
    </source>
</evidence>
<accession>A0A6P5LRY4</accession>
<feature type="region of interest" description="Disordered" evidence="1">
    <location>
        <begin position="204"/>
        <end position="261"/>
    </location>
</feature>
<feature type="region of interest" description="Disordered" evidence="1">
    <location>
        <begin position="277"/>
        <end position="317"/>
    </location>
</feature>
<feature type="compositionally biased region" description="Basic residues" evidence="1">
    <location>
        <begin position="78"/>
        <end position="96"/>
    </location>
</feature>
<protein>
    <submittedName>
        <fullName evidence="3">Uncharacterized protein</fullName>
    </submittedName>
</protein>
<feature type="compositionally biased region" description="Basic residues" evidence="1">
    <location>
        <begin position="141"/>
        <end position="150"/>
    </location>
</feature>
<dbReference type="KEGG" id="pcw:110221190"/>
<dbReference type="AlphaFoldDB" id="A0A6P5LRY4"/>
<evidence type="ECO:0000313" key="2">
    <source>
        <dbReference type="Proteomes" id="UP000515140"/>
    </source>
</evidence>
<dbReference type="RefSeq" id="XP_020861242.1">
    <property type="nucleotide sequence ID" value="XM_021005583.1"/>
</dbReference>
<feature type="compositionally biased region" description="Low complexity" evidence="1">
    <location>
        <begin position="204"/>
        <end position="229"/>
    </location>
</feature>
<gene>
    <name evidence="3" type="primary">LOC110221190</name>
</gene>
<feature type="compositionally biased region" description="Basic and acidic residues" evidence="1">
    <location>
        <begin position="97"/>
        <end position="115"/>
    </location>
</feature>
<name>A0A6P5LRY4_PHACI</name>
<keyword evidence="2" id="KW-1185">Reference proteome</keyword>
<proteinExistence type="predicted"/>
<reference evidence="3" key="1">
    <citation type="submission" date="2025-08" db="UniProtKB">
        <authorList>
            <consortium name="RefSeq"/>
        </authorList>
    </citation>
    <scope>IDENTIFICATION</scope>
    <source>
        <tissue evidence="3">Spleen</tissue>
    </source>
</reference>
<sequence>MATEARSGEDTYPGVTQAISHRLEIRTPVQRLEARTCLAPRAAQRTRGPRMRRQYPRGSLSRPGRPRGGGVTGGSRPSRARSARALSRVRARRYPRTCKDSGARTARNNEQEWKKGGASGVTAPPAAPPPRPGDRGSRGWPQRRRRKQTKGARNSDPDPCPQLSSERQGLGIVRGWASRVGEQHRSRATHAVCAPRLPAPAGAAASPLPALPARGPAPCSPPAAAASLPHLQADRGVTGPGYLSNTAAPRGSSDNVPPAASGERGLASVFLFPAASPGSPLRGSSSQQRRHVIHPSQNTACRRRLANERPRREPRGMLGNVVATPSGSSLVVLGEATPLAGRRTAVSAAATGQLITAYICLLKGGTDKESHSRRTVWWRKQPPLPSGSRRLQPSLPALVLYGHAGQLVNRRFRTRVSVPFICP</sequence>
<dbReference type="Proteomes" id="UP000515140">
    <property type="component" value="Unplaced"/>
</dbReference>